<organism evidence="5 6">
    <name type="scientific">Sporichthya brevicatena</name>
    <dbReference type="NCBI Taxonomy" id="171442"/>
    <lineage>
        <taxon>Bacteria</taxon>
        <taxon>Bacillati</taxon>
        <taxon>Actinomycetota</taxon>
        <taxon>Actinomycetes</taxon>
        <taxon>Sporichthyales</taxon>
        <taxon>Sporichthyaceae</taxon>
        <taxon>Sporichthya</taxon>
    </lineage>
</organism>
<keyword evidence="6" id="KW-1185">Reference proteome</keyword>
<dbReference type="InterPro" id="IPR051209">
    <property type="entry name" value="FAD-bind_Monooxygenase_sf"/>
</dbReference>
<dbReference type="Proteomes" id="UP001500957">
    <property type="component" value="Unassembled WGS sequence"/>
</dbReference>
<comment type="similarity">
    <text evidence="1">Belongs to the FAD-binding monooxygenase family.</text>
</comment>
<protein>
    <submittedName>
        <fullName evidence="5">NAD(P)/FAD-dependent oxidoreductase</fullName>
    </submittedName>
</protein>
<evidence type="ECO:0000256" key="4">
    <source>
        <dbReference type="ARBA" id="ARBA00023002"/>
    </source>
</evidence>
<evidence type="ECO:0000256" key="3">
    <source>
        <dbReference type="ARBA" id="ARBA00022827"/>
    </source>
</evidence>
<dbReference type="Pfam" id="PF00743">
    <property type="entry name" value="FMO-like"/>
    <property type="match status" value="1"/>
</dbReference>
<gene>
    <name evidence="5" type="ORF">GCM10009547_12930</name>
</gene>
<dbReference type="InterPro" id="IPR020946">
    <property type="entry name" value="Flavin_mOase-like"/>
</dbReference>
<dbReference type="InterPro" id="IPR036188">
    <property type="entry name" value="FAD/NAD-bd_sf"/>
</dbReference>
<dbReference type="Gene3D" id="3.50.50.60">
    <property type="entry name" value="FAD/NAD(P)-binding domain"/>
    <property type="match status" value="2"/>
</dbReference>
<evidence type="ECO:0000313" key="5">
    <source>
        <dbReference type="EMBL" id="GAA0612320.1"/>
    </source>
</evidence>
<dbReference type="EMBL" id="BAAAHE010000008">
    <property type="protein sequence ID" value="GAA0612320.1"/>
    <property type="molecule type" value="Genomic_DNA"/>
</dbReference>
<keyword evidence="3" id="KW-0274">FAD</keyword>
<evidence type="ECO:0000313" key="6">
    <source>
        <dbReference type="Proteomes" id="UP001500957"/>
    </source>
</evidence>
<dbReference type="PANTHER" id="PTHR42877">
    <property type="entry name" value="L-ORNITHINE N(5)-MONOOXYGENASE-RELATED"/>
    <property type="match status" value="1"/>
</dbReference>
<comment type="caution">
    <text evidence="5">The sequence shown here is derived from an EMBL/GenBank/DDBJ whole genome shotgun (WGS) entry which is preliminary data.</text>
</comment>
<dbReference type="PANTHER" id="PTHR42877:SF4">
    <property type="entry name" value="FAD_NAD(P)-BINDING DOMAIN-CONTAINING PROTEIN-RELATED"/>
    <property type="match status" value="1"/>
</dbReference>
<sequence>MSTSEADVSIDAEMLRSALAVANIPCLVPLLYQLTGDRKWLADPYRPTRAKGTDDHDDGGLPDDVQLEIRRATHDAVMAWAAGRPIAAPAPSGDDLLGLASLCVAEEVPVEYEPLAAEQLEFRPSALASKTACREVDLSVVVIGAGISGMTASKYLTDLGVPHTVIEKNPRVGGTWIENRYPGCGVDTPSYLYQLSYYPRAWSQYFGKRQELDDYLTELADHFDLHRSIRFSTVVERLTWEEGAKRWRIEVRNPDGSHETLVAQVVISAAGQLNIPQVPRLDGVEKFTGPLFHSARWPADLDLTGKRVAVVGTGASAMQIVPAIADSVAKLDVYQRSPQWIMPNPNYFRAVSPQVHWLMANVPFYSAWYRFRLAWMFMDRIHASLQRDPNWPHPERSLNAVNDSHRRMLTKYIESELEGRPDLVEKALPTYPPFGKRMLQDNGWYRTLRKPQVELITSGVTALTETGVVTERDEERPADIVVFATGFRAHAPIGYDVVGRNGARLSDVWGEDDPRAYLGIATPGFPNLFFMYGPNSNLGHGGSFIFLAESQINYIVDLLTQMIDNDVAAVDCRPEVCDKYNADLDAAHERMVWTHEGMDTWYRNSRGRVVSVMPWRVVDYWTMTRSADLNDYLVD</sequence>
<proteinExistence type="inferred from homology"/>
<reference evidence="5 6" key="1">
    <citation type="journal article" date="2019" name="Int. J. Syst. Evol. Microbiol.">
        <title>The Global Catalogue of Microorganisms (GCM) 10K type strain sequencing project: providing services to taxonomists for standard genome sequencing and annotation.</title>
        <authorList>
            <consortium name="The Broad Institute Genomics Platform"/>
            <consortium name="The Broad Institute Genome Sequencing Center for Infectious Disease"/>
            <person name="Wu L."/>
            <person name="Ma J."/>
        </authorList>
    </citation>
    <scope>NUCLEOTIDE SEQUENCE [LARGE SCALE GENOMIC DNA]</scope>
    <source>
        <strain evidence="5 6">JCM 10671</strain>
    </source>
</reference>
<name>A0ABN1GIM1_9ACTN</name>
<dbReference type="PRINTS" id="PR00469">
    <property type="entry name" value="PNDRDTASEII"/>
</dbReference>
<evidence type="ECO:0000256" key="2">
    <source>
        <dbReference type="ARBA" id="ARBA00022630"/>
    </source>
</evidence>
<dbReference type="SUPFAM" id="SSF51905">
    <property type="entry name" value="FAD/NAD(P)-binding domain"/>
    <property type="match status" value="2"/>
</dbReference>
<accession>A0ABN1GIM1</accession>
<keyword evidence="4" id="KW-0560">Oxidoreductase</keyword>
<keyword evidence="2" id="KW-0285">Flavoprotein</keyword>
<evidence type="ECO:0000256" key="1">
    <source>
        <dbReference type="ARBA" id="ARBA00010139"/>
    </source>
</evidence>